<dbReference type="PANTHER" id="PTHR35089">
    <property type="entry name" value="CHAPERONE PROTEIN SKP"/>
    <property type="match status" value="1"/>
</dbReference>
<dbReference type="InterPro" id="IPR024930">
    <property type="entry name" value="Skp_dom_sf"/>
</dbReference>
<dbReference type="EMBL" id="CP123498">
    <property type="protein sequence ID" value="WGL94916.1"/>
    <property type="molecule type" value="Genomic_DNA"/>
</dbReference>
<dbReference type="PIRSF" id="PIRSF002094">
    <property type="entry name" value="OMP26_Skp"/>
    <property type="match status" value="1"/>
</dbReference>
<dbReference type="GO" id="GO:0050821">
    <property type="term" value="P:protein stabilization"/>
    <property type="evidence" value="ECO:0007669"/>
    <property type="project" value="TreeGrafter"/>
</dbReference>
<dbReference type="GO" id="GO:0005829">
    <property type="term" value="C:cytosol"/>
    <property type="evidence" value="ECO:0007669"/>
    <property type="project" value="TreeGrafter"/>
</dbReference>
<evidence type="ECO:0000313" key="7">
    <source>
        <dbReference type="EMBL" id="WGM02037.1"/>
    </source>
</evidence>
<keyword evidence="4" id="KW-0175">Coiled coil</keyword>
<evidence type="ECO:0000256" key="2">
    <source>
        <dbReference type="ARBA" id="ARBA00022729"/>
    </source>
</evidence>
<evidence type="ECO:0000256" key="5">
    <source>
        <dbReference type="SAM" id="SignalP"/>
    </source>
</evidence>
<feature type="signal peptide" evidence="5">
    <location>
        <begin position="1"/>
        <end position="22"/>
    </location>
</feature>
<organism evidence="6 8">
    <name type="scientific">Arsenophonus nasoniae</name>
    <name type="common">son-killer infecting Nasonia vitripennis</name>
    <dbReference type="NCBI Taxonomy" id="638"/>
    <lineage>
        <taxon>Bacteria</taxon>
        <taxon>Pseudomonadati</taxon>
        <taxon>Pseudomonadota</taxon>
        <taxon>Gammaproteobacteria</taxon>
        <taxon>Enterobacterales</taxon>
        <taxon>Morganellaceae</taxon>
        <taxon>Arsenophonus</taxon>
    </lineage>
</organism>
<feature type="coiled-coil region" evidence="4">
    <location>
        <begin position="44"/>
        <end position="104"/>
    </location>
</feature>
<dbReference type="RefSeq" id="WP_280625411.1">
    <property type="nucleotide sequence ID" value="NZ_CP123498.1"/>
</dbReference>
<feature type="chain" id="PRO_5041590678" description="Chaperone protein Skp" evidence="5">
    <location>
        <begin position="23"/>
        <end position="163"/>
    </location>
</feature>
<dbReference type="EMBL" id="CP123504">
    <property type="protein sequence ID" value="WGM02037.1"/>
    <property type="molecule type" value="Genomic_DNA"/>
</dbReference>
<evidence type="ECO:0000313" key="6">
    <source>
        <dbReference type="EMBL" id="WGL94916.1"/>
    </source>
</evidence>
<gene>
    <name evidence="6" type="ORF">QE207_14740</name>
    <name evidence="7" type="ORF">QE210_02630</name>
</gene>
<dbReference type="Proteomes" id="UP001177597">
    <property type="component" value="Chromosome"/>
</dbReference>
<evidence type="ECO:0000256" key="3">
    <source>
        <dbReference type="PIRNR" id="PIRNR002094"/>
    </source>
</evidence>
<dbReference type="AlphaFoldDB" id="A0AA95GIB6"/>
<dbReference type="InterPro" id="IPR005632">
    <property type="entry name" value="Chaperone_Skp"/>
</dbReference>
<dbReference type="Pfam" id="PF03938">
    <property type="entry name" value="OmpH"/>
    <property type="match status" value="1"/>
</dbReference>
<reference evidence="6" key="1">
    <citation type="submission" date="2023-04" db="EMBL/GenBank/DDBJ databases">
        <title>Genome dynamics across the evolutionary transition to endosymbiosis.</title>
        <authorList>
            <person name="Siozios S."/>
            <person name="Nadal-Jimenez P."/>
            <person name="Azagi T."/>
            <person name="Sprong H."/>
            <person name="Frost C.L."/>
            <person name="Parratt S.R."/>
            <person name="Taylor G."/>
            <person name="Brettell L."/>
            <person name="Lew K.C."/>
            <person name="Croft L."/>
            <person name="King K.C."/>
            <person name="Brockhurst M.A."/>
            <person name="Hypsa V."/>
            <person name="Novakova E."/>
            <person name="Darby A.C."/>
            <person name="Hurst G.D.D."/>
        </authorList>
    </citation>
    <scope>NUCLEOTIDE SEQUENCE</scope>
    <source>
        <strain evidence="6">AIh</strain>
        <strain evidence="7">APv</strain>
    </source>
</reference>
<keyword evidence="2 5" id="KW-0732">Signal</keyword>
<dbReference type="SMART" id="SM00935">
    <property type="entry name" value="OmpH"/>
    <property type="match status" value="1"/>
</dbReference>
<accession>A0AA95GIB6</accession>
<dbReference type="SUPFAM" id="SSF111384">
    <property type="entry name" value="OmpH-like"/>
    <property type="match status" value="1"/>
</dbReference>
<dbReference type="PANTHER" id="PTHR35089:SF1">
    <property type="entry name" value="CHAPERONE PROTEIN SKP"/>
    <property type="match status" value="1"/>
</dbReference>
<comment type="similarity">
    <text evidence="3">Belongs to the skp family.</text>
</comment>
<evidence type="ECO:0000256" key="1">
    <source>
        <dbReference type="ARBA" id="ARBA00018026"/>
    </source>
</evidence>
<evidence type="ECO:0000313" key="8">
    <source>
        <dbReference type="Proteomes" id="UP001177597"/>
    </source>
</evidence>
<name>A0AA95GIB6_9GAMM</name>
<dbReference type="GO" id="GO:0051082">
    <property type="term" value="F:unfolded protein binding"/>
    <property type="evidence" value="ECO:0007669"/>
    <property type="project" value="InterPro"/>
</dbReference>
<dbReference type="Proteomes" id="UP001177595">
    <property type="component" value="Chromosome"/>
</dbReference>
<proteinExistence type="inferred from homology"/>
<protein>
    <recommendedName>
        <fullName evidence="1">Chaperone protein Skp</fullName>
    </recommendedName>
</protein>
<sequence length="163" mass="18426">MKKLLCAAGLGLILSVSASAYAEKIAVINVGEVFQDIATKKAVSKQLEKEFKGRANELQNMEKDLQTRAEKLQKNAAKPNEKDLQAFEAKRTDFLKKAQQFEQDNQRRQQEERNKILQTIKTATKAVAEKERYDVVVDASTVLYPENSSNLKNITDLVIKKVK</sequence>
<evidence type="ECO:0000256" key="4">
    <source>
        <dbReference type="SAM" id="Coils"/>
    </source>
</evidence>
<dbReference type="Gene3D" id="3.30.910.20">
    <property type="entry name" value="Skp domain"/>
    <property type="match status" value="2"/>
</dbReference>